<proteinExistence type="predicted"/>
<dbReference type="AlphaFoldDB" id="A0AAW9RI80"/>
<evidence type="ECO:0000256" key="1">
    <source>
        <dbReference type="ARBA" id="ARBA00022723"/>
    </source>
</evidence>
<name>A0AAW9RI80_9GAMM</name>
<keyword evidence="4" id="KW-1185">Reference proteome</keyword>
<dbReference type="InterPro" id="IPR036663">
    <property type="entry name" value="Fumarylacetoacetase_C_sf"/>
</dbReference>
<dbReference type="EMBL" id="JAZHOG010000003">
    <property type="protein sequence ID" value="MEJ8567206.1"/>
    <property type="molecule type" value="Genomic_DNA"/>
</dbReference>
<sequence length="320" mass="34656">MRLCRMLHDDLPVAAFLTETHAVPVSTAADSLGNAAHPVSLPARPDDLIALLGQSAPARNALHRLYRTCSDQPTSRLDAIGSPLGRARLLTPIERPPKLLLLAGNYAEHVKEDGSRAEERHDTFPYFFMKPSTTLLGPGASFAIPASSPDAMDWEAELAVVIGRKTRNIAETEALDCVAGYTLLNDLSDRRFRPNPGRRERDWDKFFDWMHGKWHDGSAPCGPCLATSESVPDPQNLRLQLTLNGELRQDGSTADQIFPVAAVISFISRLVTLEPGDIISTGTPAGVGSTTGTFLATGDIVEVSCPEIGTLTTPIAREIR</sequence>
<dbReference type="GO" id="GO:0016787">
    <property type="term" value="F:hydrolase activity"/>
    <property type="evidence" value="ECO:0007669"/>
    <property type="project" value="UniProtKB-KW"/>
</dbReference>
<dbReference type="GO" id="GO:0046872">
    <property type="term" value="F:metal ion binding"/>
    <property type="evidence" value="ECO:0007669"/>
    <property type="project" value="UniProtKB-KW"/>
</dbReference>
<dbReference type="Pfam" id="PF01557">
    <property type="entry name" value="FAA_hydrolase"/>
    <property type="match status" value="1"/>
</dbReference>
<evidence type="ECO:0000313" key="3">
    <source>
        <dbReference type="EMBL" id="MEJ8567206.1"/>
    </source>
</evidence>
<accession>A0AAW9RI80</accession>
<reference evidence="3 4" key="1">
    <citation type="submission" date="2024-02" db="EMBL/GenBank/DDBJ databases">
        <title>A novel Wenzhouxiangellaceae bacterium, isolated from coastal sediments.</title>
        <authorList>
            <person name="Du Z.-J."/>
            <person name="Ye Y.-Q."/>
            <person name="Zhang X.-Y."/>
        </authorList>
    </citation>
    <scope>NUCLEOTIDE SEQUENCE [LARGE SCALE GENOMIC DNA]</scope>
    <source>
        <strain evidence="3 4">CH-27</strain>
    </source>
</reference>
<organism evidence="3 4">
    <name type="scientific">Elongatibacter sediminis</name>
    <dbReference type="NCBI Taxonomy" id="3119006"/>
    <lineage>
        <taxon>Bacteria</taxon>
        <taxon>Pseudomonadati</taxon>
        <taxon>Pseudomonadota</taxon>
        <taxon>Gammaproteobacteria</taxon>
        <taxon>Chromatiales</taxon>
        <taxon>Wenzhouxiangellaceae</taxon>
        <taxon>Elongatibacter</taxon>
    </lineage>
</organism>
<protein>
    <submittedName>
        <fullName evidence="3">Fumarylacetoacetate hydrolase family protein</fullName>
    </submittedName>
</protein>
<keyword evidence="1" id="KW-0479">Metal-binding</keyword>
<gene>
    <name evidence="3" type="ORF">V3330_06165</name>
</gene>
<keyword evidence="3" id="KW-0378">Hydrolase</keyword>
<evidence type="ECO:0000259" key="2">
    <source>
        <dbReference type="Pfam" id="PF01557"/>
    </source>
</evidence>
<evidence type="ECO:0000313" key="4">
    <source>
        <dbReference type="Proteomes" id="UP001359886"/>
    </source>
</evidence>
<feature type="domain" description="Fumarylacetoacetase-like C-terminal" evidence="2">
    <location>
        <begin position="103"/>
        <end position="315"/>
    </location>
</feature>
<dbReference type="Proteomes" id="UP001359886">
    <property type="component" value="Unassembled WGS sequence"/>
</dbReference>
<dbReference type="RefSeq" id="WP_354694521.1">
    <property type="nucleotide sequence ID" value="NZ_JAZHOG010000003.1"/>
</dbReference>
<dbReference type="Gene3D" id="3.90.850.10">
    <property type="entry name" value="Fumarylacetoacetase-like, C-terminal domain"/>
    <property type="match status" value="1"/>
</dbReference>
<dbReference type="SUPFAM" id="SSF56529">
    <property type="entry name" value="FAH"/>
    <property type="match status" value="1"/>
</dbReference>
<dbReference type="InterPro" id="IPR011234">
    <property type="entry name" value="Fumarylacetoacetase-like_C"/>
</dbReference>
<dbReference type="PANTHER" id="PTHR11820">
    <property type="entry name" value="ACYLPYRUVASE"/>
    <property type="match status" value="1"/>
</dbReference>
<comment type="caution">
    <text evidence="3">The sequence shown here is derived from an EMBL/GenBank/DDBJ whole genome shotgun (WGS) entry which is preliminary data.</text>
</comment>